<name>A0A1Y1Y294_9FUNG</name>
<feature type="signal peptide" evidence="1">
    <location>
        <begin position="1"/>
        <end position="19"/>
    </location>
</feature>
<dbReference type="Proteomes" id="UP000193498">
    <property type="component" value="Unassembled WGS sequence"/>
</dbReference>
<keyword evidence="1" id="KW-0732">Signal</keyword>
<gene>
    <name evidence="2" type="ORF">K493DRAFT_303757</name>
</gene>
<organism evidence="2 3">
    <name type="scientific">Basidiobolus meristosporus CBS 931.73</name>
    <dbReference type="NCBI Taxonomy" id="1314790"/>
    <lineage>
        <taxon>Eukaryota</taxon>
        <taxon>Fungi</taxon>
        <taxon>Fungi incertae sedis</taxon>
        <taxon>Zoopagomycota</taxon>
        <taxon>Entomophthoromycotina</taxon>
        <taxon>Basidiobolomycetes</taxon>
        <taxon>Basidiobolales</taxon>
        <taxon>Basidiobolaceae</taxon>
        <taxon>Basidiobolus</taxon>
    </lineage>
</organism>
<accession>A0A1Y1Y294</accession>
<dbReference type="InParanoid" id="A0A1Y1Y294"/>
<reference evidence="2 3" key="1">
    <citation type="submission" date="2016-07" db="EMBL/GenBank/DDBJ databases">
        <title>Pervasive Adenine N6-methylation of Active Genes in Fungi.</title>
        <authorList>
            <consortium name="DOE Joint Genome Institute"/>
            <person name="Mondo S.J."/>
            <person name="Dannebaum R.O."/>
            <person name="Kuo R.C."/>
            <person name="Labutti K."/>
            <person name="Haridas S."/>
            <person name="Kuo A."/>
            <person name="Salamov A."/>
            <person name="Ahrendt S.R."/>
            <person name="Lipzen A."/>
            <person name="Sullivan W."/>
            <person name="Andreopoulos W.B."/>
            <person name="Clum A."/>
            <person name="Lindquist E."/>
            <person name="Daum C."/>
            <person name="Ramamoorthy G.K."/>
            <person name="Gryganskyi A."/>
            <person name="Culley D."/>
            <person name="Magnuson J.K."/>
            <person name="James T.Y."/>
            <person name="O'Malley M.A."/>
            <person name="Stajich J.E."/>
            <person name="Spatafora J.W."/>
            <person name="Visel A."/>
            <person name="Grigoriev I.V."/>
        </authorList>
    </citation>
    <scope>NUCLEOTIDE SEQUENCE [LARGE SCALE GENOMIC DNA]</scope>
    <source>
        <strain evidence="2 3">CBS 931.73</strain>
    </source>
</reference>
<feature type="chain" id="PRO_5012508268" evidence="1">
    <location>
        <begin position="20"/>
        <end position="236"/>
    </location>
</feature>
<dbReference type="AlphaFoldDB" id="A0A1Y1Y294"/>
<keyword evidence="3" id="KW-1185">Reference proteome</keyword>
<evidence type="ECO:0000256" key="1">
    <source>
        <dbReference type="SAM" id="SignalP"/>
    </source>
</evidence>
<proteinExistence type="predicted"/>
<protein>
    <submittedName>
        <fullName evidence="2">Uncharacterized protein</fullName>
    </submittedName>
</protein>
<evidence type="ECO:0000313" key="3">
    <source>
        <dbReference type="Proteomes" id="UP000193498"/>
    </source>
</evidence>
<evidence type="ECO:0000313" key="2">
    <source>
        <dbReference type="EMBL" id="ORX91846.1"/>
    </source>
</evidence>
<sequence>MHLYPIALAATLLWPASIAKPVDWNKGPGRDALSAEIMRQSAWNQAQDGQIRSLRSHVSQIDSDLNDIRRFATNPRPNPYYTGSSQDDIEVINPFQKVKLAKAMKNLGQVLHFLGQSVTLAKETITLSGAMASQVNSNTDGLEKTVPDMLQTFANLEKEMEKKFPGITKPRPVPKARVGGQIVVNERQLIDPRVQRLNRIHIRLIGNNPTRPYVSKHIITVIKLRAKKGNQIGPRM</sequence>
<dbReference type="EMBL" id="MCFE01000303">
    <property type="protein sequence ID" value="ORX91846.1"/>
    <property type="molecule type" value="Genomic_DNA"/>
</dbReference>
<comment type="caution">
    <text evidence="2">The sequence shown here is derived from an EMBL/GenBank/DDBJ whole genome shotgun (WGS) entry which is preliminary data.</text>
</comment>